<evidence type="ECO:0000313" key="2">
    <source>
        <dbReference type="Proteomes" id="UP000235145"/>
    </source>
</evidence>
<reference evidence="1 2" key="1">
    <citation type="journal article" date="2017" name="Nat. Commun.">
        <title>Genome assembly with in vitro proximity ligation data and whole-genome triplication in lettuce.</title>
        <authorList>
            <person name="Reyes-Chin-Wo S."/>
            <person name="Wang Z."/>
            <person name="Yang X."/>
            <person name="Kozik A."/>
            <person name="Arikit S."/>
            <person name="Song C."/>
            <person name="Xia L."/>
            <person name="Froenicke L."/>
            <person name="Lavelle D.O."/>
            <person name="Truco M.J."/>
            <person name="Xia R."/>
            <person name="Zhu S."/>
            <person name="Xu C."/>
            <person name="Xu H."/>
            <person name="Xu X."/>
            <person name="Cox K."/>
            <person name="Korf I."/>
            <person name="Meyers B.C."/>
            <person name="Michelmore R.W."/>
        </authorList>
    </citation>
    <scope>NUCLEOTIDE SEQUENCE [LARGE SCALE GENOMIC DNA]</scope>
    <source>
        <strain evidence="2">cv. Salinas</strain>
        <tissue evidence="1">Seedlings</tissue>
    </source>
</reference>
<dbReference type="EMBL" id="NBSK02000004">
    <property type="protein sequence ID" value="KAJ0213038.1"/>
    <property type="molecule type" value="Genomic_DNA"/>
</dbReference>
<dbReference type="AlphaFoldDB" id="A0A9R1VZ27"/>
<proteinExistence type="predicted"/>
<evidence type="ECO:0000313" key="1">
    <source>
        <dbReference type="EMBL" id="KAJ0213038.1"/>
    </source>
</evidence>
<gene>
    <name evidence="1" type="ORF">LSAT_V11C400216610</name>
</gene>
<dbReference type="Proteomes" id="UP000235145">
    <property type="component" value="Unassembled WGS sequence"/>
</dbReference>
<keyword evidence="2" id="KW-1185">Reference proteome</keyword>
<sequence length="86" mass="9545">MESLQSLGAGATSTTTTFQIEREALLKFDKKFDFKVSQQLQIRLKYGSVNCCVFLHSFTNGSKAFVAAYEDLTSGTRTLLFGHVIT</sequence>
<name>A0A9R1VZ27_LACSA</name>
<organism evidence="1 2">
    <name type="scientific">Lactuca sativa</name>
    <name type="common">Garden lettuce</name>
    <dbReference type="NCBI Taxonomy" id="4236"/>
    <lineage>
        <taxon>Eukaryota</taxon>
        <taxon>Viridiplantae</taxon>
        <taxon>Streptophyta</taxon>
        <taxon>Embryophyta</taxon>
        <taxon>Tracheophyta</taxon>
        <taxon>Spermatophyta</taxon>
        <taxon>Magnoliopsida</taxon>
        <taxon>eudicotyledons</taxon>
        <taxon>Gunneridae</taxon>
        <taxon>Pentapetalae</taxon>
        <taxon>asterids</taxon>
        <taxon>campanulids</taxon>
        <taxon>Asterales</taxon>
        <taxon>Asteraceae</taxon>
        <taxon>Cichorioideae</taxon>
        <taxon>Cichorieae</taxon>
        <taxon>Lactucinae</taxon>
        <taxon>Lactuca</taxon>
    </lineage>
</organism>
<protein>
    <submittedName>
        <fullName evidence="1">Uncharacterized protein</fullName>
    </submittedName>
</protein>
<comment type="caution">
    <text evidence="1">The sequence shown here is derived from an EMBL/GenBank/DDBJ whole genome shotgun (WGS) entry which is preliminary data.</text>
</comment>
<accession>A0A9R1VZ27</accession>